<organism evidence="2 3">
    <name type="scientific">Acrocarpospora corrugata</name>
    <dbReference type="NCBI Taxonomy" id="35763"/>
    <lineage>
        <taxon>Bacteria</taxon>
        <taxon>Bacillati</taxon>
        <taxon>Actinomycetota</taxon>
        <taxon>Actinomycetes</taxon>
        <taxon>Streptosporangiales</taxon>
        <taxon>Streptosporangiaceae</taxon>
        <taxon>Acrocarpospora</taxon>
    </lineage>
</organism>
<comment type="caution">
    <text evidence="2">The sequence shown here is derived from an EMBL/GenBank/DDBJ whole genome shotgun (WGS) entry which is preliminary data.</text>
</comment>
<dbReference type="PANTHER" id="PTHR42951:SF4">
    <property type="entry name" value="ACYL-COENZYME A THIOESTERASE MBLAC2"/>
    <property type="match status" value="1"/>
</dbReference>
<dbReference type="OrthoDB" id="2273115at2"/>
<evidence type="ECO:0000259" key="1">
    <source>
        <dbReference type="SMART" id="SM00849"/>
    </source>
</evidence>
<evidence type="ECO:0000313" key="2">
    <source>
        <dbReference type="EMBL" id="GES01023.1"/>
    </source>
</evidence>
<dbReference type="Proteomes" id="UP000334990">
    <property type="component" value="Unassembled WGS sequence"/>
</dbReference>
<reference evidence="2 3" key="1">
    <citation type="submission" date="2019-10" db="EMBL/GenBank/DDBJ databases">
        <title>Whole genome shotgun sequence of Acrocarpospora corrugata NBRC 13972.</title>
        <authorList>
            <person name="Ichikawa N."/>
            <person name="Kimura A."/>
            <person name="Kitahashi Y."/>
            <person name="Komaki H."/>
            <person name="Oguchi A."/>
        </authorList>
    </citation>
    <scope>NUCLEOTIDE SEQUENCE [LARGE SCALE GENOMIC DNA]</scope>
    <source>
        <strain evidence="2 3">NBRC 13972</strain>
    </source>
</reference>
<dbReference type="SUPFAM" id="SSF56281">
    <property type="entry name" value="Metallo-hydrolase/oxidoreductase"/>
    <property type="match status" value="1"/>
</dbReference>
<dbReference type="PANTHER" id="PTHR42951">
    <property type="entry name" value="METALLO-BETA-LACTAMASE DOMAIN-CONTAINING"/>
    <property type="match status" value="1"/>
</dbReference>
<feature type="domain" description="Metallo-beta-lactamase" evidence="1">
    <location>
        <begin position="22"/>
        <end position="208"/>
    </location>
</feature>
<keyword evidence="2" id="KW-0378">Hydrolase</keyword>
<proteinExistence type="predicted"/>
<protein>
    <submittedName>
        <fullName evidence="2">MBL fold metallo-hydrolase</fullName>
    </submittedName>
</protein>
<dbReference type="AlphaFoldDB" id="A0A5M3W127"/>
<gene>
    <name evidence="2" type="ORF">Acor_30870</name>
</gene>
<evidence type="ECO:0000313" key="3">
    <source>
        <dbReference type="Proteomes" id="UP000334990"/>
    </source>
</evidence>
<name>A0A5M3W127_9ACTN</name>
<dbReference type="Pfam" id="PF00753">
    <property type="entry name" value="Lactamase_B"/>
    <property type="match status" value="1"/>
</dbReference>
<dbReference type="Gene3D" id="3.60.15.10">
    <property type="entry name" value="Ribonuclease Z/Hydroxyacylglutathione hydrolase-like"/>
    <property type="match status" value="1"/>
</dbReference>
<dbReference type="InterPro" id="IPR036866">
    <property type="entry name" value="RibonucZ/Hydroxyglut_hydro"/>
</dbReference>
<dbReference type="RefSeq" id="WP_155337330.1">
    <property type="nucleotide sequence ID" value="NZ_BAAABN010000002.1"/>
</dbReference>
<dbReference type="EMBL" id="BLAD01000048">
    <property type="protein sequence ID" value="GES01023.1"/>
    <property type="molecule type" value="Genomic_DNA"/>
</dbReference>
<dbReference type="InterPro" id="IPR050855">
    <property type="entry name" value="NDM-1-like"/>
</dbReference>
<dbReference type="SMART" id="SM00849">
    <property type="entry name" value="Lactamase_B"/>
    <property type="match status" value="1"/>
</dbReference>
<keyword evidence="3" id="KW-1185">Reference proteome</keyword>
<dbReference type="GO" id="GO:0016787">
    <property type="term" value="F:hydrolase activity"/>
    <property type="evidence" value="ECO:0007669"/>
    <property type="project" value="UniProtKB-KW"/>
</dbReference>
<sequence>MAEAWWVEVGDGIWVRRHTELDLSLGLIIGERSCLVIDTGGDESQGSAFATAIRELTDLPWTVALTHAHFDHSFGTAAFDAATVWAHPACRHELQSTAEHQRQEWATYYQNKDNQEISEQIRRARIVLPVPAPPDTDLGNRIVRFIHPGPAHTNHDLAIHIPDAHVVFAGDLLEQGAPPAFGDAFPASWPQALNNILAVNPATLVPGHGNPVTPAFARAQQAELAQVAHLCRLFREGTITAEEAIERSPYPAEFTSEALDRG</sequence>
<dbReference type="CDD" id="cd16282">
    <property type="entry name" value="metallo-hydrolase-like_MBL-fold"/>
    <property type="match status" value="1"/>
</dbReference>
<dbReference type="InterPro" id="IPR001279">
    <property type="entry name" value="Metallo-B-lactamas"/>
</dbReference>
<accession>A0A5M3W127</accession>